<evidence type="ECO:0000313" key="6">
    <source>
        <dbReference type="EMBL" id="KVX01186.1"/>
    </source>
</evidence>
<reference evidence="6 7" key="1">
    <citation type="submission" date="2016-01" db="EMBL/GenBank/DDBJ databases">
        <title>Draft genome of the antarctic isolate Shewanella frigidimarina Ag06-30.</title>
        <authorList>
            <person name="Parmeciano Di Noto G."/>
            <person name="Vazquez S."/>
            <person name="Mac Cormack W."/>
            <person name="Iriarte A."/>
            <person name="Quiroga C."/>
        </authorList>
    </citation>
    <scope>NUCLEOTIDE SEQUENCE [LARGE SCALE GENOMIC DNA]</scope>
    <source>
        <strain evidence="6 7">Ag06-30</strain>
    </source>
</reference>
<feature type="binding site" evidence="5">
    <location>
        <position position="498"/>
    </location>
    <ligand>
        <name>Fe cation</name>
        <dbReference type="ChEBI" id="CHEBI:24875"/>
        <note>catalytic</note>
    </ligand>
</feature>
<feature type="binding site" evidence="5">
    <location>
        <position position="322"/>
    </location>
    <ligand>
        <name>Fe cation</name>
        <dbReference type="ChEBI" id="CHEBI:24875"/>
        <note>catalytic</note>
    </ligand>
</feature>
<organism evidence="6">
    <name type="scientific">Shewanella frigidimarina</name>
    <dbReference type="NCBI Taxonomy" id="56812"/>
    <lineage>
        <taxon>Bacteria</taxon>
        <taxon>Pseudomonadati</taxon>
        <taxon>Pseudomonadota</taxon>
        <taxon>Gammaproteobacteria</taxon>
        <taxon>Alteromonadales</taxon>
        <taxon>Shewanellaceae</taxon>
        <taxon>Shewanella</taxon>
    </lineage>
</organism>
<comment type="cofactor">
    <cofactor evidence="5">
        <name>Fe(2+)</name>
        <dbReference type="ChEBI" id="CHEBI:29033"/>
    </cofactor>
    <text evidence="5">Binds 1 Fe(2+) ion per subunit.</text>
</comment>
<feature type="binding site" evidence="5">
    <location>
        <position position="213"/>
    </location>
    <ligand>
        <name>Fe cation</name>
        <dbReference type="ChEBI" id="CHEBI:24875"/>
        <note>catalytic</note>
    </ligand>
</feature>
<keyword evidence="6" id="KW-0223">Dioxygenase</keyword>
<dbReference type="RefSeq" id="WP_059746563.1">
    <property type="nucleotide sequence ID" value="NZ_LRDC01000029.1"/>
</dbReference>
<dbReference type="GO" id="GO:0046872">
    <property type="term" value="F:metal ion binding"/>
    <property type="evidence" value="ECO:0007669"/>
    <property type="project" value="UniProtKB-KW"/>
</dbReference>
<dbReference type="Proteomes" id="UP000055702">
    <property type="component" value="Unassembled WGS sequence"/>
</dbReference>
<name>A0A106BYY9_SHEFR</name>
<evidence type="ECO:0000313" key="7">
    <source>
        <dbReference type="Proteomes" id="UP000055702"/>
    </source>
</evidence>
<sequence>MQRRQFLKGMGIIGASSMLPGEVNALASSAPTVVNIKQQFNQALALHPELIGFANVDVNFEPQPLTIEGRIPTDLQGVFYRNGPAKYERGDIRYLHAFEGDGMLQRFDISGQKIVHRGQFINTPKFAKEQQAQQFVYSGPDTKIAHALPVTSADTVNTANTNIIAVGDDLWALWEAGSPTKIDQDTMQFTQQINLGAGSKYENSLQGLPFSAHPKIDPNGDIWNFGLHPSGQVVIYQLAANGKVKNVVLINSQYRGGMLHDFLITDKSVLIILPSLFVDKEIEGNFVRTQYNSDIPMSVLVINKQSLKVTKRFELPAGFAFHYGNAWEEANGTVHFDASLYPNVDVLHKLANVMQGKMSQASVKAQTALFSLYIDGTYDIQTVGDSSEFPRVCDHLVGLKNQYLYHLSAKSSSLWSDTLSSLHIDTGATQHYHFGDDYLVEEHVSVCPKGVDGSGYLMGTALHVPTKRTCLNIFAANDLAAGPLARAWLPYHLPLGFHGHFMAS</sequence>
<comment type="similarity">
    <text evidence="1">Belongs to the carotenoid oxygenase family.</text>
</comment>
<accession>A0A106BYY9</accession>
<dbReference type="GO" id="GO:0010436">
    <property type="term" value="F:carotenoid dioxygenase activity"/>
    <property type="evidence" value="ECO:0007669"/>
    <property type="project" value="TreeGrafter"/>
</dbReference>
<evidence type="ECO:0000256" key="5">
    <source>
        <dbReference type="PIRSR" id="PIRSR604294-1"/>
    </source>
</evidence>
<keyword evidence="4 5" id="KW-0408">Iron</keyword>
<proteinExistence type="inferred from homology"/>
<dbReference type="InterPro" id="IPR004294">
    <property type="entry name" value="Carotenoid_Oase"/>
</dbReference>
<keyword evidence="2 5" id="KW-0479">Metal-binding</keyword>
<gene>
    <name evidence="6" type="ORF">AWJ07_06965</name>
</gene>
<evidence type="ECO:0000256" key="2">
    <source>
        <dbReference type="ARBA" id="ARBA00022723"/>
    </source>
</evidence>
<feature type="binding site" evidence="5">
    <location>
        <position position="260"/>
    </location>
    <ligand>
        <name>Fe cation</name>
        <dbReference type="ChEBI" id="CHEBI:24875"/>
        <note>catalytic</note>
    </ligand>
</feature>
<dbReference type="GO" id="GO:0016121">
    <property type="term" value="P:carotene catabolic process"/>
    <property type="evidence" value="ECO:0007669"/>
    <property type="project" value="TreeGrafter"/>
</dbReference>
<keyword evidence="3" id="KW-0560">Oxidoreductase</keyword>
<dbReference type="AlphaFoldDB" id="A0A106BYY9"/>
<comment type="caution">
    <text evidence="6">The sequence shown here is derived from an EMBL/GenBank/DDBJ whole genome shotgun (WGS) entry which is preliminary data.</text>
</comment>
<evidence type="ECO:0000256" key="3">
    <source>
        <dbReference type="ARBA" id="ARBA00023002"/>
    </source>
</evidence>
<protein>
    <submittedName>
        <fullName evidence="6">Lignostilbene alpha-beta-dioxygenase</fullName>
    </submittedName>
</protein>
<dbReference type="Pfam" id="PF03055">
    <property type="entry name" value="RPE65"/>
    <property type="match status" value="1"/>
</dbReference>
<dbReference type="EMBL" id="LRDC01000029">
    <property type="protein sequence ID" value="KVX01186.1"/>
    <property type="molecule type" value="Genomic_DNA"/>
</dbReference>
<evidence type="ECO:0000256" key="4">
    <source>
        <dbReference type="ARBA" id="ARBA00023004"/>
    </source>
</evidence>
<evidence type="ECO:0000256" key="1">
    <source>
        <dbReference type="ARBA" id="ARBA00006787"/>
    </source>
</evidence>
<dbReference type="PANTHER" id="PTHR10543">
    <property type="entry name" value="BETA-CAROTENE DIOXYGENASE"/>
    <property type="match status" value="1"/>
</dbReference>
<dbReference type="PANTHER" id="PTHR10543:SF89">
    <property type="entry name" value="CAROTENOID 9,10(9',10')-CLEAVAGE DIOXYGENASE 1"/>
    <property type="match status" value="1"/>
</dbReference>